<dbReference type="PANTHER" id="PTHR21505">
    <property type="entry name" value="MADF DOMAIN-CONTAINING PROTEIN-RELATED"/>
    <property type="match status" value="1"/>
</dbReference>
<proteinExistence type="predicted"/>
<feature type="compositionally biased region" description="Polar residues" evidence="1">
    <location>
        <begin position="240"/>
        <end position="250"/>
    </location>
</feature>
<organism evidence="3 4">
    <name type="scientific">Hermetia illucens</name>
    <name type="common">Black soldier fly</name>
    <dbReference type="NCBI Taxonomy" id="343691"/>
    <lineage>
        <taxon>Eukaryota</taxon>
        <taxon>Metazoa</taxon>
        <taxon>Ecdysozoa</taxon>
        <taxon>Arthropoda</taxon>
        <taxon>Hexapoda</taxon>
        <taxon>Insecta</taxon>
        <taxon>Pterygota</taxon>
        <taxon>Neoptera</taxon>
        <taxon>Endopterygota</taxon>
        <taxon>Diptera</taxon>
        <taxon>Brachycera</taxon>
        <taxon>Stratiomyomorpha</taxon>
        <taxon>Stratiomyidae</taxon>
        <taxon>Hermetiinae</taxon>
        <taxon>Hermetia</taxon>
    </lineage>
</organism>
<dbReference type="EMBL" id="LR899012">
    <property type="protein sequence ID" value="CAD7087576.1"/>
    <property type="molecule type" value="Genomic_DNA"/>
</dbReference>
<feature type="compositionally biased region" description="Acidic residues" evidence="1">
    <location>
        <begin position="123"/>
        <end position="132"/>
    </location>
</feature>
<evidence type="ECO:0000259" key="2">
    <source>
        <dbReference type="PROSITE" id="PS51029"/>
    </source>
</evidence>
<feature type="domain" description="MADF" evidence="2">
    <location>
        <begin position="10"/>
        <end position="97"/>
    </location>
</feature>
<dbReference type="Pfam" id="PF10545">
    <property type="entry name" value="MADF_DNA_bdg"/>
    <property type="match status" value="1"/>
</dbReference>
<dbReference type="OMA" id="PIRRIMA"/>
<dbReference type="SMART" id="SM00595">
    <property type="entry name" value="MADF"/>
    <property type="match status" value="1"/>
</dbReference>
<evidence type="ECO:0000313" key="3">
    <source>
        <dbReference type="EMBL" id="CAD7087576.1"/>
    </source>
</evidence>
<accession>A0A7R8UVY8</accession>
<dbReference type="AlphaFoldDB" id="A0A7R8UVY8"/>
<feature type="region of interest" description="Disordered" evidence="1">
    <location>
        <begin position="240"/>
        <end position="273"/>
    </location>
</feature>
<protein>
    <recommendedName>
        <fullName evidence="2">MADF domain-containing protein</fullName>
    </recommendedName>
</protein>
<feature type="region of interest" description="Disordered" evidence="1">
    <location>
        <begin position="98"/>
        <end position="157"/>
    </location>
</feature>
<dbReference type="PANTHER" id="PTHR21505:SF8">
    <property type="entry name" value="DPT-YFP REPRESSOR BY OVEREXPRESSION, ISOFORM D-RELATED"/>
    <property type="match status" value="1"/>
</dbReference>
<evidence type="ECO:0000256" key="1">
    <source>
        <dbReference type="SAM" id="MobiDB-lite"/>
    </source>
</evidence>
<feature type="compositionally biased region" description="Polar residues" evidence="1">
    <location>
        <begin position="257"/>
        <end position="273"/>
    </location>
</feature>
<dbReference type="OrthoDB" id="10051975at2759"/>
<dbReference type="InParanoid" id="A0A7R8UVY8"/>
<evidence type="ECO:0000313" key="4">
    <source>
        <dbReference type="Proteomes" id="UP000594454"/>
    </source>
</evidence>
<dbReference type="PROSITE" id="PS51029">
    <property type="entry name" value="MADF"/>
    <property type="match status" value="1"/>
</dbReference>
<sequence length="286" mass="32936">MDWDKEASLKLIKLYRAQPCLWDRNHSDYKNRVKMALAWNVISEKMKCDVMDAKKKLESLLASFRRERHKYRFANQADGKSTWFAFDSMTFLLEHFPGKKPANEEEPSQTNIEIRNEPVEIVVESDDSEVEESTNNRKEPSPPPSPPQLQRKRKPIAIEPRKVKRRFIEGIPAKRILRDGSAIFGEHVTSKLRGYSEHTRNVVEYLIGNILYKADMGQYEKQTNNQRARSFPTPTAEFTVFNNSQSNGNDSYFDPAATNQNQDESNSSDVESFTETKVSIIDIAPA</sequence>
<reference evidence="3 4" key="1">
    <citation type="submission" date="2020-11" db="EMBL/GenBank/DDBJ databases">
        <authorList>
            <person name="Wallbank WR R."/>
            <person name="Pardo Diaz C."/>
            <person name="Kozak K."/>
            <person name="Martin S."/>
            <person name="Jiggins C."/>
            <person name="Moest M."/>
            <person name="Warren A I."/>
            <person name="Generalovic N T."/>
            <person name="Byers J.R.P. K."/>
            <person name="Montejo-Kovacevich G."/>
            <person name="Yen C E."/>
        </authorList>
    </citation>
    <scope>NUCLEOTIDE SEQUENCE [LARGE SCALE GENOMIC DNA]</scope>
</reference>
<name>A0A7R8UVY8_HERIL</name>
<dbReference type="InterPro" id="IPR006578">
    <property type="entry name" value="MADF-dom"/>
</dbReference>
<dbReference type="Proteomes" id="UP000594454">
    <property type="component" value="Chromosome 4"/>
</dbReference>
<keyword evidence="4" id="KW-1185">Reference proteome</keyword>
<gene>
    <name evidence="3" type="ORF">HERILL_LOCUS10274</name>
</gene>